<proteinExistence type="predicted"/>
<reference evidence="2 3" key="1">
    <citation type="submission" date="2012-06" db="EMBL/GenBank/DDBJ databases">
        <title>The complete genome of Aequorivita sublithincola DSM 14238.</title>
        <authorList>
            <consortium name="US DOE Joint Genome Institute (JGI-PGF)"/>
            <person name="Lucas S."/>
            <person name="Copeland A."/>
            <person name="Lapidus A."/>
            <person name="Goodwin L."/>
            <person name="Pitluck S."/>
            <person name="Peters L."/>
            <person name="Munk A.C.C."/>
            <person name="Kyrpides N."/>
            <person name="Mavromatis K."/>
            <person name="Pagani I."/>
            <person name="Ivanova N."/>
            <person name="Ovchinnikova G."/>
            <person name="Zeytun A."/>
            <person name="Detter J.C."/>
            <person name="Han C."/>
            <person name="Land M."/>
            <person name="Hauser L."/>
            <person name="Markowitz V."/>
            <person name="Cheng J.-F."/>
            <person name="Hugenholtz P."/>
            <person name="Woyke T."/>
            <person name="Wu D."/>
            <person name="Tindall B."/>
            <person name="Faehnrich R."/>
            <person name="Brambilla E."/>
            <person name="Klenk H.-P."/>
            <person name="Eisen J.A."/>
        </authorList>
    </citation>
    <scope>NUCLEOTIDE SEQUENCE [LARGE SCALE GENOMIC DNA]</scope>
    <source>
        <strain evidence="3">DSM 14238 / LMG 21431 / ACAM 643 / 9-3</strain>
    </source>
</reference>
<evidence type="ECO:0000313" key="3">
    <source>
        <dbReference type="Proteomes" id="UP000006049"/>
    </source>
</evidence>
<feature type="transmembrane region" description="Helical" evidence="1">
    <location>
        <begin position="96"/>
        <end position="119"/>
    </location>
</feature>
<keyword evidence="1" id="KW-1133">Transmembrane helix</keyword>
<organism evidence="2 3">
    <name type="scientific">Aequorivita sublithincola (strain DSM 14238 / LMG 21431 / ACAM 643 / 9-3)</name>
    <dbReference type="NCBI Taxonomy" id="746697"/>
    <lineage>
        <taxon>Bacteria</taxon>
        <taxon>Pseudomonadati</taxon>
        <taxon>Bacteroidota</taxon>
        <taxon>Flavobacteriia</taxon>
        <taxon>Flavobacteriales</taxon>
        <taxon>Flavobacteriaceae</taxon>
        <taxon>Aequorivita</taxon>
    </lineage>
</organism>
<evidence type="ECO:0000256" key="1">
    <source>
        <dbReference type="SAM" id="Phobius"/>
    </source>
</evidence>
<sequence length="163" mass="19550">MEMFKIYPKEKFQLETNLNKRQIIERFEQNVLINDSYIFRKQYTQKPNNKYEGIIIGNEFKIQHKHIYGENGSWRPVIFGIINDHSIELEFRIPSISFFIIALFIFLSIITSIVSIYFIVTENRFEWIMLLPFVFLLIIFPASLKGYKKERVKAKADLKNLFQ</sequence>
<name>I3YY59_AEQSU</name>
<dbReference type="Proteomes" id="UP000006049">
    <property type="component" value="Chromosome"/>
</dbReference>
<dbReference type="AlphaFoldDB" id="I3YY59"/>
<dbReference type="RefSeq" id="WP_014783176.1">
    <property type="nucleotide sequence ID" value="NC_018013.1"/>
</dbReference>
<dbReference type="EMBL" id="CP003280">
    <property type="protein sequence ID" value="AFL81927.1"/>
    <property type="molecule type" value="Genomic_DNA"/>
</dbReference>
<accession>I3YY59</accession>
<keyword evidence="1" id="KW-0812">Transmembrane</keyword>
<keyword evidence="3" id="KW-1185">Reference proteome</keyword>
<gene>
    <name evidence="2" type="ordered locus">Aeqsu_2470</name>
</gene>
<keyword evidence="1" id="KW-0472">Membrane</keyword>
<protein>
    <submittedName>
        <fullName evidence="2">Uncharacterized protein</fullName>
    </submittedName>
</protein>
<evidence type="ECO:0000313" key="2">
    <source>
        <dbReference type="EMBL" id="AFL81927.1"/>
    </source>
</evidence>
<feature type="transmembrane region" description="Helical" evidence="1">
    <location>
        <begin position="125"/>
        <end position="144"/>
    </location>
</feature>
<dbReference type="HOGENOM" id="CLU_1623663_0_0_10"/>
<dbReference type="KEGG" id="asl:Aeqsu_2470"/>